<evidence type="ECO:0000256" key="4">
    <source>
        <dbReference type="SAM" id="MobiDB-lite"/>
    </source>
</evidence>
<evidence type="ECO:0000256" key="1">
    <source>
        <dbReference type="ARBA" id="ARBA00004496"/>
    </source>
</evidence>
<feature type="compositionally biased region" description="Polar residues" evidence="4">
    <location>
        <begin position="26"/>
        <end position="48"/>
    </location>
</feature>
<dbReference type="PANTHER" id="PTHR46227:SF3">
    <property type="entry name" value="GLUTAMATE RECEPTOR-INTERACTING PROTEIN 1"/>
    <property type="match status" value="1"/>
</dbReference>
<keyword evidence="3" id="KW-0677">Repeat</keyword>
<reference evidence="5 6" key="1">
    <citation type="submission" date="2024-05" db="EMBL/GenBank/DDBJ databases">
        <title>Genome sequencing and assembly of Indian major carp, Cirrhinus mrigala (Hamilton, 1822).</title>
        <authorList>
            <person name="Mohindra V."/>
            <person name="Chowdhury L.M."/>
            <person name="Lal K."/>
            <person name="Jena J.K."/>
        </authorList>
    </citation>
    <scope>NUCLEOTIDE SEQUENCE [LARGE SCALE GENOMIC DNA]</scope>
    <source>
        <strain evidence="5">CM1030</strain>
        <tissue evidence="5">Blood</tissue>
    </source>
</reference>
<protein>
    <submittedName>
        <fullName evidence="5">Uncharacterized protein</fullName>
    </submittedName>
</protein>
<evidence type="ECO:0000313" key="6">
    <source>
        <dbReference type="Proteomes" id="UP001529510"/>
    </source>
</evidence>
<feature type="compositionally biased region" description="Polar residues" evidence="4">
    <location>
        <begin position="1"/>
        <end position="11"/>
    </location>
</feature>
<dbReference type="Proteomes" id="UP001529510">
    <property type="component" value="Unassembled WGS sequence"/>
</dbReference>
<dbReference type="GO" id="GO:0005737">
    <property type="term" value="C:cytoplasm"/>
    <property type="evidence" value="ECO:0007669"/>
    <property type="project" value="UniProtKB-SubCell"/>
</dbReference>
<dbReference type="PANTHER" id="PTHR46227">
    <property type="entry name" value="GLUTAMATE RECEPTOR-INTERACTING PROTEIN GRIP"/>
    <property type="match status" value="1"/>
</dbReference>
<sequence length="78" mass="8707">ATIMSGSSLSLNHDPAPTRSHLGRQASFQERGSNKPQYTQANRSNTLPTDVGRKAFAMRRMKQEIKDIMSPTPVELHK</sequence>
<keyword evidence="2" id="KW-0963">Cytoplasm</keyword>
<dbReference type="InterPro" id="IPR043545">
    <property type="entry name" value="GRIP1/2"/>
</dbReference>
<proteinExistence type="predicted"/>
<dbReference type="AlphaFoldDB" id="A0ABD0RC68"/>
<feature type="non-terminal residue" evidence="5">
    <location>
        <position position="78"/>
    </location>
</feature>
<comment type="subcellular location">
    <subcellularLocation>
        <location evidence="1">Cytoplasm</location>
    </subcellularLocation>
</comment>
<accession>A0ABD0RC68</accession>
<feature type="non-terminal residue" evidence="5">
    <location>
        <position position="1"/>
    </location>
</feature>
<evidence type="ECO:0000256" key="3">
    <source>
        <dbReference type="ARBA" id="ARBA00022737"/>
    </source>
</evidence>
<comment type="caution">
    <text evidence="5">The sequence shown here is derived from an EMBL/GenBank/DDBJ whole genome shotgun (WGS) entry which is preliminary data.</text>
</comment>
<gene>
    <name evidence="5" type="ORF">M9458_009704</name>
</gene>
<dbReference type="EMBL" id="JAMKFB020000004">
    <property type="protein sequence ID" value="KAL0196132.1"/>
    <property type="molecule type" value="Genomic_DNA"/>
</dbReference>
<evidence type="ECO:0000256" key="2">
    <source>
        <dbReference type="ARBA" id="ARBA00022490"/>
    </source>
</evidence>
<evidence type="ECO:0000313" key="5">
    <source>
        <dbReference type="EMBL" id="KAL0196132.1"/>
    </source>
</evidence>
<feature type="region of interest" description="Disordered" evidence="4">
    <location>
        <begin position="1"/>
        <end position="52"/>
    </location>
</feature>
<name>A0ABD0RC68_CIRMR</name>
<keyword evidence="6" id="KW-1185">Reference proteome</keyword>
<organism evidence="5 6">
    <name type="scientific">Cirrhinus mrigala</name>
    <name type="common">Mrigala</name>
    <dbReference type="NCBI Taxonomy" id="683832"/>
    <lineage>
        <taxon>Eukaryota</taxon>
        <taxon>Metazoa</taxon>
        <taxon>Chordata</taxon>
        <taxon>Craniata</taxon>
        <taxon>Vertebrata</taxon>
        <taxon>Euteleostomi</taxon>
        <taxon>Actinopterygii</taxon>
        <taxon>Neopterygii</taxon>
        <taxon>Teleostei</taxon>
        <taxon>Ostariophysi</taxon>
        <taxon>Cypriniformes</taxon>
        <taxon>Cyprinidae</taxon>
        <taxon>Labeoninae</taxon>
        <taxon>Labeonini</taxon>
        <taxon>Cirrhinus</taxon>
    </lineage>
</organism>